<evidence type="ECO:0000256" key="3">
    <source>
        <dbReference type="ARBA" id="ARBA00022598"/>
    </source>
</evidence>
<dbReference type="InterPro" id="IPR012094">
    <property type="entry name" value="tRNA_Ile_lys_synt"/>
</dbReference>
<dbReference type="InterPro" id="IPR012796">
    <property type="entry name" value="Lysidine-tRNA-synth_C"/>
</dbReference>
<evidence type="ECO:0000259" key="9">
    <source>
        <dbReference type="SMART" id="SM00977"/>
    </source>
</evidence>
<accession>A0ABZ2YCF1</accession>
<feature type="domain" description="Lysidine-tRNA(Ile) synthetase C-terminal" evidence="9">
    <location>
        <begin position="385"/>
        <end position="455"/>
    </location>
</feature>
<dbReference type="InterPro" id="IPR011063">
    <property type="entry name" value="TilS/TtcA_N"/>
</dbReference>
<dbReference type="Proteomes" id="UP001461341">
    <property type="component" value="Chromosome"/>
</dbReference>
<comment type="similarity">
    <text evidence="8">Belongs to the tRNA(Ile)-lysidine synthase family.</text>
</comment>
<dbReference type="EMBL" id="CP121689">
    <property type="protein sequence ID" value="WZL76492.1"/>
    <property type="molecule type" value="Genomic_DNA"/>
</dbReference>
<comment type="function">
    <text evidence="8">Ligates lysine onto the cytidine present at position 34 of the AUA codon-specific tRNA(Ile) that contains the anticodon CAU, in an ATP-dependent manner. Cytidine is converted to lysidine, thus changing the amino acid specificity of the tRNA from methionine to isoleucine.</text>
</comment>
<keyword evidence="3 8" id="KW-0436">Ligase</keyword>
<keyword evidence="11" id="KW-1185">Reference proteome</keyword>
<dbReference type="PANTHER" id="PTHR43033">
    <property type="entry name" value="TRNA(ILE)-LYSIDINE SYNTHASE-RELATED"/>
    <property type="match status" value="1"/>
</dbReference>
<evidence type="ECO:0000313" key="11">
    <source>
        <dbReference type="Proteomes" id="UP001461341"/>
    </source>
</evidence>
<dbReference type="SMART" id="SM00977">
    <property type="entry name" value="TilS_C"/>
    <property type="match status" value="1"/>
</dbReference>
<evidence type="ECO:0000256" key="1">
    <source>
        <dbReference type="ARBA" id="ARBA00004496"/>
    </source>
</evidence>
<name>A0ABZ2YCF1_9BACT</name>
<proteinExistence type="inferred from homology"/>
<gene>
    <name evidence="8 10" type="primary">tilS</name>
    <name evidence="10" type="ORF">QBE54_01805</name>
</gene>
<comment type="subcellular location">
    <subcellularLocation>
        <location evidence="1 8">Cytoplasm</location>
    </subcellularLocation>
</comment>
<dbReference type="Pfam" id="PF11734">
    <property type="entry name" value="TilS_C"/>
    <property type="match status" value="1"/>
</dbReference>
<dbReference type="SUPFAM" id="SSF52402">
    <property type="entry name" value="Adenine nucleotide alpha hydrolases-like"/>
    <property type="match status" value="1"/>
</dbReference>
<dbReference type="HAMAP" id="MF_01161">
    <property type="entry name" value="tRNA_Ile_lys_synt"/>
    <property type="match status" value="1"/>
</dbReference>
<dbReference type="GO" id="GO:0032267">
    <property type="term" value="F:tRNA(Ile)-lysidine synthase activity"/>
    <property type="evidence" value="ECO:0007669"/>
    <property type="project" value="UniProtKB-EC"/>
</dbReference>
<feature type="binding site" evidence="8">
    <location>
        <begin position="29"/>
        <end position="34"/>
    </location>
    <ligand>
        <name>ATP</name>
        <dbReference type="ChEBI" id="CHEBI:30616"/>
    </ligand>
</feature>
<dbReference type="EC" id="6.3.4.19" evidence="8"/>
<dbReference type="SUPFAM" id="SSF56037">
    <property type="entry name" value="PheT/TilS domain"/>
    <property type="match status" value="1"/>
</dbReference>
<organism evidence="10 11">
    <name type="scientific">Thermatribacter velox</name>
    <dbReference type="NCBI Taxonomy" id="3039681"/>
    <lineage>
        <taxon>Bacteria</taxon>
        <taxon>Pseudomonadati</taxon>
        <taxon>Atribacterota</taxon>
        <taxon>Atribacteria</taxon>
        <taxon>Atribacterales</taxon>
        <taxon>Thermatribacteraceae</taxon>
        <taxon>Thermatribacter</taxon>
    </lineage>
</organism>
<dbReference type="InterPro" id="IPR012795">
    <property type="entry name" value="tRNA_Ile_lys_synt_N"/>
</dbReference>
<dbReference type="RefSeq" id="WP_369018657.1">
    <property type="nucleotide sequence ID" value="NZ_CP121689.1"/>
</dbReference>
<evidence type="ECO:0000256" key="6">
    <source>
        <dbReference type="ARBA" id="ARBA00022840"/>
    </source>
</evidence>
<evidence type="ECO:0000256" key="2">
    <source>
        <dbReference type="ARBA" id="ARBA00022490"/>
    </source>
</evidence>
<dbReference type="CDD" id="cd01992">
    <property type="entry name" value="TilS_N"/>
    <property type="match status" value="1"/>
</dbReference>
<dbReference type="PANTHER" id="PTHR43033:SF1">
    <property type="entry name" value="TRNA(ILE)-LYSIDINE SYNTHASE-RELATED"/>
    <property type="match status" value="1"/>
</dbReference>
<keyword evidence="4 8" id="KW-0819">tRNA processing</keyword>
<keyword evidence="6 8" id="KW-0067">ATP-binding</keyword>
<dbReference type="Pfam" id="PF01171">
    <property type="entry name" value="ATP_bind_3"/>
    <property type="match status" value="1"/>
</dbReference>
<comment type="domain">
    <text evidence="8">The N-terminal region contains the highly conserved SGGXDS motif, predicted to be a P-loop motif involved in ATP binding.</text>
</comment>
<protein>
    <recommendedName>
        <fullName evidence="8">tRNA(Ile)-lysidine synthase</fullName>
        <ecNumber evidence="8">6.3.4.19</ecNumber>
    </recommendedName>
    <alternativeName>
        <fullName evidence="8">tRNA(Ile)-2-lysyl-cytidine synthase</fullName>
    </alternativeName>
    <alternativeName>
        <fullName evidence="8">tRNA(Ile)-lysidine synthetase</fullName>
    </alternativeName>
</protein>
<evidence type="ECO:0000313" key="10">
    <source>
        <dbReference type="EMBL" id="WZL76492.1"/>
    </source>
</evidence>
<dbReference type="Gene3D" id="3.40.50.620">
    <property type="entry name" value="HUPs"/>
    <property type="match status" value="1"/>
</dbReference>
<keyword evidence="5 8" id="KW-0547">Nucleotide-binding</keyword>
<keyword evidence="2 8" id="KW-0963">Cytoplasm</keyword>
<evidence type="ECO:0000256" key="7">
    <source>
        <dbReference type="ARBA" id="ARBA00048539"/>
    </source>
</evidence>
<sequence length="459" mass="53095">MSDLVERVSHFIDLYSLIHPRDKVLVAFSGGPDSVALAEVLRCIQRKKNFALVLLHLNHGLRGEEALRDERFCVRWALERRLPIVVVRRGVLKLWEQEKGSLEEIARRVRYEVIEQVAAETGSNVVALGHNLGDQAETLFMNILRGCGLDGLKGMKPAAGKYIRPLLFVERKEILEFLSEKEIPFIEDSSNFRLTFFRNRVRHLAMPFLEEVFNPDFQRALFRLAENVQRIIEERKSEISLPVERKGNLVSLPLSALLNLPPDLLFDAVRFFIKEVRGDLLEISQEHLKALVRLIKRGRGKMDLPGKFEVFIKEGKIFGSPTALPLLSYPDWERFLEVPGTCFFEDLGLHVESKLLDAGKCEVETREKPGRWSAILDFDTLRLPLRVRNFRSGDRIIYRGKEIKVKELFQKMGVVWEWRRSLPLFCDAEKIIWIPGIALDERVKVKENSKRMLFILCKV</sequence>
<evidence type="ECO:0000256" key="4">
    <source>
        <dbReference type="ARBA" id="ARBA00022694"/>
    </source>
</evidence>
<reference evidence="10 11" key="1">
    <citation type="submission" date="2023-03" db="EMBL/GenBank/DDBJ databases">
        <title>Novel Species.</title>
        <authorList>
            <person name="Ma S."/>
        </authorList>
    </citation>
    <scope>NUCLEOTIDE SEQUENCE [LARGE SCALE GENOMIC DNA]</scope>
    <source>
        <strain evidence="10 11">B11</strain>
    </source>
</reference>
<dbReference type="InterPro" id="IPR014729">
    <property type="entry name" value="Rossmann-like_a/b/a_fold"/>
</dbReference>
<comment type="catalytic activity">
    <reaction evidence="7 8">
        <text>cytidine(34) in tRNA(Ile2) + L-lysine + ATP = lysidine(34) in tRNA(Ile2) + AMP + diphosphate + H(+)</text>
        <dbReference type="Rhea" id="RHEA:43744"/>
        <dbReference type="Rhea" id="RHEA-COMP:10625"/>
        <dbReference type="Rhea" id="RHEA-COMP:10670"/>
        <dbReference type="ChEBI" id="CHEBI:15378"/>
        <dbReference type="ChEBI" id="CHEBI:30616"/>
        <dbReference type="ChEBI" id="CHEBI:32551"/>
        <dbReference type="ChEBI" id="CHEBI:33019"/>
        <dbReference type="ChEBI" id="CHEBI:82748"/>
        <dbReference type="ChEBI" id="CHEBI:83665"/>
        <dbReference type="ChEBI" id="CHEBI:456215"/>
        <dbReference type="EC" id="6.3.4.19"/>
    </reaction>
</comment>
<evidence type="ECO:0000256" key="5">
    <source>
        <dbReference type="ARBA" id="ARBA00022741"/>
    </source>
</evidence>
<dbReference type="NCBIfam" id="TIGR02433">
    <property type="entry name" value="lysidine_TilS_C"/>
    <property type="match status" value="1"/>
</dbReference>
<evidence type="ECO:0000256" key="8">
    <source>
        <dbReference type="HAMAP-Rule" id="MF_01161"/>
    </source>
</evidence>
<dbReference type="NCBIfam" id="TIGR02432">
    <property type="entry name" value="lysidine_TilS_N"/>
    <property type="match status" value="1"/>
</dbReference>